<reference evidence="1" key="1">
    <citation type="submission" date="2021-06" db="EMBL/GenBank/DDBJ databases">
        <authorList>
            <person name="Kallberg Y."/>
            <person name="Tangrot J."/>
            <person name="Rosling A."/>
        </authorList>
    </citation>
    <scope>NUCLEOTIDE SEQUENCE</scope>
    <source>
        <strain evidence="1">FL130A</strain>
    </source>
</reference>
<organism evidence="1 2">
    <name type="scientific">Ambispora leptoticha</name>
    <dbReference type="NCBI Taxonomy" id="144679"/>
    <lineage>
        <taxon>Eukaryota</taxon>
        <taxon>Fungi</taxon>
        <taxon>Fungi incertae sedis</taxon>
        <taxon>Mucoromycota</taxon>
        <taxon>Glomeromycotina</taxon>
        <taxon>Glomeromycetes</taxon>
        <taxon>Archaeosporales</taxon>
        <taxon>Ambisporaceae</taxon>
        <taxon>Ambispora</taxon>
    </lineage>
</organism>
<evidence type="ECO:0000313" key="1">
    <source>
        <dbReference type="EMBL" id="CAG8441256.1"/>
    </source>
</evidence>
<dbReference type="EMBL" id="CAJVPS010000018">
    <property type="protein sequence ID" value="CAG8441256.1"/>
    <property type="molecule type" value="Genomic_DNA"/>
</dbReference>
<proteinExistence type="predicted"/>
<evidence type="ECO:0000313" key="2">
    <source>
        <dbReference type="Proteomes" id="UP000789508"/>
    </source>
</evidence>
<sequence length="187" mass="20828">MALNKSLTCVNETNIHLTFGIYIDFPDVAINREIPFLYVDVEKNSMQSVTFSVERKFGSVVANGPIGHKVPIIDPETTKYLTLDNKIPDKLTITNEDTKPLSVGLELGDKIAATTQDDLKPKQSIVFHLPEKYYVGIFSEIEIDWPNWSAVINAKIPLNFEGSAATVTATLNDKDEIKLELQGIIYA</sequence>
<accession>A0A9N8V944</accession>
<dbReference type="AlphaFoldDB" id="A0A9N8V944"/>
<dbReference type="OrthoDB" id="10481731at2759"/>
<comment type="caution">
    <text evidence="1">The sequence shown here is derived from an EMBL/GenBank/DDBJ whole genome shotgun (WGS) entry which is preliminary data.</text>
</comment>
<protein>
    <submittedName>
        <fullName evidence="1">13853_t:CDS:1</fullName>
    </submittedName>
</protein>
<name>A0A9N8V944_9GLOM</name>
<dbReference type="Proteomes" id="UP000789508">
    <property type="component" value="Unassembled WGS sequence"/>
</dbReference>
<gene>
    <name evidence="1" type="ORF">ALEPTO_LOCUS327</name>
</gene>
<keyword evidence="2" id="KW-1185">Reference proteome</keyword>